<evidence type="ECO:0000256" key="1">
    <source>
        <dbReference type="SAM" id="MobiDB-lite"/>
    </source>
</evidence>
<feature type="region of interest" description="Disordered" evidence="1">
    <location>
        <begin position="122"/>
        <end position="195"/>
    </location>
</feature>
<feature type="region of interest" description="Disordered" evidence="1">
    <location>
        <begin position="730"/>
        <end position="778"/>
    </location>
</feature>
<evidence type="ECO:0000313" key="2">
    <source>
        <dbReference type="EMBL" id="CAK0814138.1"/>
    </source>
</evidence>
<dbReference type="Proteomes" id="UP001189429">
    <property type="component" value="Unassembled WGS sequence"/>
</dbReference>
<feature type="compositionally biased region" description="Basic and acidic residues" evidence="1">
    <location>
        <begin position="730"/>
        <end position="739"/>
    </location>
</feature>
<comment type="caution">
    <text evidence="2">The sequence shown here is derived from an EMBL/GenBank/DDBJ whole genome shotgun (WGS) entry which is preliminary data.</text>
</comment>
<sequence>ASLLTLAQASVGQVPPDSVQCWRGLGLPDSGGSVVKERTKEFARYQDDCRRENGARHLRQVLRLRERAERRRADAARSKALPPEAELHPTDSESLPLFGRRRPVQAGTWSASGARELWEGLQSEREDADHPTAAGTPQAPGSPGQPSPVGVAVVGAAGRPVRRANSPRSPRSWQPDRWAKEQKAQADAARQRDQMSSRLAKRLGLAKLRLQSRLLDFRDLPATERERAQRAFYVGASEGEGGSKLNEGGLCVALADMGLRGASPKERAAVRLVVDAFVQQASGPGMMDFVLNVVPQVREALGTARSVQLTQIFTKHDSRHLDLLTQQQCLQALEMVLEDFAGDADSVEAEKSFWETFVCVVPDIVERTLKKLAVREVDLVAFRSIVSEMDQRRGEFHYEFERHEARVAGLDETLEARHFGEIGRLRRIFMDHRNPEDEEEPVLHVSRALAALTNSGVLPGVGQLPEATRSALRQKADGWRQGQALAIQLGRRRSSTSESEERISFHDFLTTIAEVRKAEATTSRRVLLRAMRGSALARDQPVPLESVVGLLVQAGLCVESCSTVGEVAAAVWDCNREGLDGFSVRKLLRLLARVLERTRSRARLREEVVRQRVGLSHHEVMELRGWWGRLTLNGVGVVPDVRKALEQLDPQTSPSDSEIERMILELQPPPESQPLPIAKRHTSADPQRPNLSLEALTLASREVQLETATARVVQREAQVLEEARVLEAADRHRVPHPDSDWDSSSSGFSDAEEHDRAEGGAEAEEGRCSSQASPATPGRQAVMRFEGFLLLVAGVMGLPRTEE</sequence>
<feature type="compositionally biased region" description="Low complexity" evidence="1">
    <location>
        <begin position="131"/>
        <end position="159"/>
    </location>
</feature>
<keyword evidence="3" id="KW-1185">Reference proteome</keyword>
<reference evidence="2" key="1">
    <citation type="submission" date="2023-10" db="EMBL/GenBank/DDBJ databases">
        <authorList>
            <person name="Chen Y."/>
            <person name="Shah S."/>
            <person name="Dougan E. K."/>
            <person name="Thang M."/>
            <person name="Chan C."/>
        </authorList>
    </citation>
    <scope>NUCLEOTIDE SEQUENCE [LARGE SCALE GENOMIC DNA]</scope>
</reference>
<feature type="non-terminal residue" evidence="2">
    <location>
        <position position="1"/>
    </location>
</feature>
<feature type="region of interest" description="Disordered" evidence="1">
    <location>
        <begin position="69"/>
        <end position="99"/>
    </location>
</feature>
<feature type="compositionally biased region" description="Basic and acidic residues" evidence="1">
    <location>
        <begin position="751"/>
        <end position="767"/>
    </location>
</feature>
<proteinExistence type="predicted"/>
<feature type="region of interest" description="Disordered" evidence="1">
    <location>
        <begin position="668"/>
        <end position="690"/>
    </location>
</feature>
<evidence type="ECO:0000313" key="3">
    <source>
        <dbReference type="Proteomes" id="UP001189429"/>
    </source>
</evidence>
<protein>
    <submittedName>
        <fullName evidence="2">Uncharacterized protein</fullName>
    </submittedName>
</protein>
<feature type="compositionally biased region" description="Basic and acidic residues" evidence="1">
    <location>
        <begin position="177"/>
        <end position="195"/>
    </location>
</feature>
<organism evidence="2 3">
    <name type="scientific">Prorocentrum cordatum</name>
    <dbReference type="NCBI Taxonomy" id="2364126"/>
    <lineage>
        <taxon>Eukaryota</taxon>
        <taxon>Sar</taxon>
        <taxon>Alveolata</taxon>
        <taxon>Dinophyceae</taxon>
        <taxon>Prorocentrales</taxon>
        <taxon>Prorocentraceae</taxon>
        <taxon>Prorocentrum</taxon>
    </lineage>
</organism>
<name>A0ABN9R9V1_9DINO</name>
<accession>A0ABN9R9V1</accession>
<dbReference type="EMBL" id="CAUYUJ010005557">
    <property type="protein sequence ID" value="CAK0814138.1"/>
    <property type="molecule type" value="Genomic_DNA"/>
</dbReference>
<gene>
    <name evidence="2" type="ORF">PCOR1329_LOCUS17821</name>
</gene>